<dbReference type="Proteomes" id="UP001476950">
    <property type="component" value="Unassembled WGS sequence"/>
</dbReference>
<accession>A0ABV0KCF7</accession>
<proteinExistence type="predicted"/>
<feature type="region of interest" description="Disordered" evidence="1">
    <location>
        <begin position="1"/>
        <end position="31"/>
    </location>
</feature>
<evidence type="ECO:0000313" key="3">
    <source>
        <dbReference type="Proteomes" id="UP001476950"/>
    </source>
</evidence>
<sequence>MLRPEHRQPVSLDRLPTASDRSTIQPTQSRVLAQSSDIEALTESLMPKGISASKQAVIERLITMWATAPERDVA</sequence>
<evidence type="ECO:0000256" key="1">
    <source>
        <dbReference type="SAM" id="MobiDB-lite"/>
    </source>
</evidence>
<evidence type="ECO:0000313" key="2">
    <source>
        <dbReference type="EMBL" id="MEP1056889.1"/>
    </source>
</evidence>
<feature type="compositionally biased region" description="Polar residues" evidence="1">
    <location>
        <begin position="19"/>
        <end position="31"/>
    </location>
</feature>
<reference evidence="2 3" key="1">
    <citation type="submission" date="2022-04" db="EMBL/GenBank/DDBJ databases">
        <title>Positive selection, recombination, and allopatry shape intraspecific diversity of widespread and dominant cyanobacteria.</title>
        <authorList>
            <person name="Wei J."/>
            <person name="Shu W."/>
            <person name="Hu C."/>
        </authorList>
    </citation>
    <scope>NUCLEOTIDE SEQUENCE [LARGE SCALE GENOMIC DNA]</scope>
    <source>
        <strain evidence="2 3">AS-A4</strain>
    </source>
</reference>
<name>A0ABV0KCF7_9CYAN</name>
<dbReference type="EMBL" id="JAMPLM010000001">
    <property type="protein sequence ID" value="MEP1056889.1"/>
    <property type="molecule type" value="Genomic_DNA"/>
</dbReference>
<protein>
    <submittedName>
        <fullName evidence="2">Uncharacterized protein</fullName>
    </submittedName>
</protein>
<organism evidence="2 3">
    <name type="scientific">Stenomitos frigidus AS-A4</name>
    <dbReference type="NCBI Taxonomy" id="2933935"/>
    <lineage>
        <taxon>Bacteria</taxon>
        <taxon>Bacillati</taxon>
        <taxon>Cyanobacteriota</taxon>
        <taxon>Cyanophyceae</taxon>
        <taxon>Leptolyngbyales</taxon>
        <taxon>Leptolyngbyaceae</taxon>
        <taxon>Stenomitos</taxon>
    </lineage>
</organism>
<dbReference type="RefSeq" id="WP_190453287.1">
    <property type="nucleotide sequence ID" value="NZ_JAMPLM010000001.1"/>
</dbReference>
<keyword evidence="3" id="KW-1185">Reference proteome</keyword>
<comment type="caution">
    <text evidence="2">The sequence shown here is derived from an EMBL/GenBank/DDBJ whole genome shotgun (WGS) entry which is preliminary data.</text>
</comment>
<gene>
    <name evidence="2" type="ORF">NDI38_00465</name>
</gene>